<dbReference type="RefSeq" id="XP_004037247.1">
    <property type="nucleotide sequence ID" value="XM_004037199.1"/>
</dbReference>
<protein>
    <submittedName>
        <fullName evidence="1">Uncharacterized protein</fullName>
    </submittedName>
</protein>
<evidence type="ECO:0000313" key="2">
    <source>
        <dbReference type="Proteomes" id="UP000008983"/>
    </source>
</evidence>
<accession>G0QNC8</accession>
<reference evidence="1 2" key="1">
    <citation type="submission" date="2011-07" db="EMBL/GenBank/DDBJ databases">
        <authorList>
            <person name="Coyne R."/>
            <person name="Brami D."/>
            <person name="Johnson J."/>
            <person name="Hostetler J."/>
            <person name="Hannick L."/>
            <person name="Clark T."/>
            <person name="Cassidy-Hanley D."/>
            <person name="Inman J."/>
        </authorList>
    </citation>
    <scope>NUCLEOTIDE SEQUENCE [LARGE SCALE GENOMIC DNA]</scope>
    <source>
        <strain evidence="1 2">G5</strain>
    </source>
</reference>
<evidence type="ECO:0000313" key="1">
    <source>
        <dbReference type="EMBL" id="EGR33261.1"/>
    </source>
</evidence>
<proteinExistence type="predicted"/>
<dbReference type="InParanoid" id="G0QNC8"/>
<dbReference type="GeneID" id="14909444"/>
<sequence length="113" mass="13740">MIIIQCIIKVVIKINFKQKKTKKIIKMEKEIQQQLIHLNQFQIKQIILLLNMIKQIISFFFLESTVFCKCVRKFRKEELLKRKKAFKKVLQNQVKIEKEMNSQEKDTLKNMQK</sequence>
<keyword evidence="2" id="KW-1185">Reference proteome</keyword>
<gene>
    <name evidence="1" type="ORF">IMG5_057260</name>
</gene>
<organism evidence="1 2">
    <name type="scientific">Ichthyophthirius multifiliis</name>
    <name type="common">White spot disease agent</name>
    <name type="synonym">Ich</name>
    <dbReference type="NCBI Taxonomy" id="5932"/>
    <lineage>
        <taxon>Eukaryota</taxon>
        <taxon>Sar</taxon>
        <taxon>Alveolata</taxon>
        <taxon>Ciliophora</taxon>
        <taxon>Intramacronucleata</taxon>
        <taxon>Oligohymenophorea</taxon>
        <taxon>Hymenostomatida</taxon>
        <taxon>Ophryoglenina</taxon>
        <taxon>Ichthyophthirius</taxon>
    </lineage>
</organism>
<dbReference type="Proteomes" id="UP000008983">
    <property type="component" value="Unassembled WGS sequence"/>
</dbReference>
<dbReference type="EMBL" id="GL983480">
    <property type="protein sequence ID" value="EGR33261.1"/>
    <property type="molecule type" value="Genomic_DNA"/>
</dbReference>
<dbReference type="AlphaFoldDB" id="G0QNC8"/>
<name>G0QNC8_ICHMU</name>